<dbReference type="Proteomes" id="UP000004030">
    <property type="component" value="Unassembled WGS sequence"/>
</dbReference>
<dbReference type="PATRIC" id="fig|1088721.3.peg.2646"/>
<dbReference type="eggNOG" id="COG3664">
    <property type="taxonomic scope" value="Bacteria"/>
</dbReference>
<name>G6EEA5_9SPHN</name>
<dbReference type="RefSeq" id="WP_007013588.1">
    <property type="nucleotide sequence ID" value="NZ_CP009291.1"/>
</dbReference>
<dbReference type="Gene3D" id="3.20.20.80">
    <property type="entry name" value="Glycosidases"/>
    <property type="match status" value="1"/>
</dbReference>
<organism evidence="1 2">
    <name type="scientific">Novosphingobium pentaromativorans US6-1</name>
    <dbReference type="NCBI Taxonomy" id="1088721"/>
    <lineage>
        <taxon>Bacteria</taxon>
        <taxon>Pseudomonadati</taxon>
        <taxon>Pseudomonadota</taxon>
        <taxon>Alphaproteobacteria</taxon>
        <taxon>Sphingomonadales</taxon>
        <taxon>Sphingomonadaceae</taxon>
        <taxon>Novosphingobium</taxon>
    </lineage>
</organism>
<dbReference type="PROSITE" id="PS51257">
    <property type="entry name" value="PROKAR_LIPOPROTEIN"/>
    <property type="match status" value="1"/>
</dbReference>
<evidence type="ECO:0000313" key="1">
    <source>
        <dbReference type="EMBL" id="EHJ60329.1"/>
    </source>
</evidence>
<proteinExistence type="predicted"/>
<reference evidence="1 2" key="1">
    <citation type="journal article" date="2012" name="J. Bacteriol.">
        <title>Genome sequence of benzo(a)pyrene-degrading bacterium Novosphingobium pentaromativorans US6-1.</title>
        <authorList>
            <person name="Luo Y.R."/>
            <person name="Kang S.G."/>
            <person name="Kim S.J."/>
            <person name="Kim M.R."/>
            <person name="Li N."/>
            <person name="Lee J.H."/>
            <person name="Kwon K.K."/>
        </authorList>
    </citation>
    <scope>NUCLEOTIDE SEQUENCE [LARGE SCALE GENOMIC DNA]</scope>
    <source>
        <strain evidence="1 2">US6-1</strain>
    </source>
</reference>
<accession>G6EEA5</accession>
<dbReference type="STRING" id="1088721.JI59_06710"/>
<dbReference type="InterPro" id="IPR017853">
    <property type="entry name" value="GH"/>
</dbReference>
<evidence type="ECO:0000313" key="2">
    <source>
        <dbReference type="Proteomes" id="UP000004030"/>
    </source>
</evidence>
<keyword evidence="2" id="KW-1185">Reference proteome</keyword>
<sequence>MARLVFRRLHPFPVGDAAMKPFGYTILSLVAVIACHGPALEGASHKQADVTEGAITEAQFVDSMGVNVHLNFTDGAYAQLDRVRDDMRYLGLVHVRTHDGGDTVPLSDYARLASEGLRFNLIATADQMDRNVNFAANLMAQAPGAVVSIEGFNEINNWPVSYRGLHKDEAGRAAQRDLYAKVKAHADLSHLPVLYFTGGEAVSDLSGMADWANVHAYSNNAQQPGPAIRSAFDKYTGKAAKAPRANTEFGNFTLPEGWPEGKPYWANYTQLGIDEVAQAKLVLTAYFEGAESGIRRSYIYELLDEKRDPKGTEPEFHFGLFTFEHRPKAAAKALHRLTGFLVKTRSDRNDGPIGARLKTADGSIGILPLQREDGSLIVALWSRAPFWRWDQTYAGPAQMPTKQVDLVTWFGSGKIKAVAFDPLEDTTVKIKVRGGRNISVAVPNYPILIYLQKG</sequence>
<protein>
    <submittedName>
        <fullName evidence="1">Putative calcium binding protein</fullName>
    </submittedName>
</protein>
<dbReference type="AlphaFoldDB" id="G6EEA5"/>
<dbReference type="KEGG" id="npn:JI59_06710"/>
<dbReference type="EMBL" id="AGFM01000039">
    <property type="protein sequence ID" value="EHJ60329.1"/>
    <property type="molecule type" value="Genomic_DNA"/>
</dbReference>
<gene>
    <name evidence="1" type="ORF">NSU_2677</name>
</gene>
<comment type="caution">
    <text evidence="1">The sequence shown here is derived from an EMBL/GenBank/DDBJ whole genome shotgun (WGS) entry which is preliminary data.</text>
</comment>
<dbReference type="SUPFAM" id="SSF51445">
    <property type="entry name" value="(Trans)glycosidases"/>
    <property type="match status" value="1"/>
</dbReference>